<reference evidence="5 6" key="1">
    <citation type="journal article" date="2022" name="G3 (Bethesda)">
        <title>Whole-genome sequence and methylome profiling of the almond [Prunus dulcis (Mill.) D.A. Webb] cultivar 'Nonpareil'.</title>
        <authorList>
            <person name="D'Amico-Willman K.M."/>
            <person name="Ouma W.Z."/>
            <person name="Meulia T."/>
            <person name="Sideli G.M."/>
            <person name="Gradziel T.M."/>
            <person name="Fresnedo-Ramirez J."/>
        </authorList>
    </citation>
    <scope>NUCLEOTIDE SEQUENCE [LARGE SCALE GENOMIC DNA]</scope>
    <source>
        <strain evidence="5">Clone GOH B32 T37-40</strain>
    </source>
</reference>
<organism evidence="5 6">
    <name type="scientific">Prunus dulcis</name>
    <name type="common">Almond</name>
    <name type="synonym">Amygdalus dulcis</name>
    <dbReference type="NCBI Taxonomy" id="3755"/>
    <lineage>
        <taxon>Eukaryota</taxon>
        <taxon>Viridiplantae</taxon>
        <taxon>Streptophyta</taxon>
        <taxon>Embryophyta</taxon>
        <taxon>Tracheophyta</taxon>
        <taxon>Spermatophyta</taxon>
        <taxon>Magnoliopsida</taxon>
        <taxon>eudicotyledons</taxon>
        <taxon>Gunneridae</taxon>
        <taxon>Pentapetalae</taxon>
        <taxon>rosids</taxon>
        <taxon>fabids</taxon>
        <taxon>Rosales</taxon>
        <taxon>Rosaceae</taxon>
        <taxon>Amygdaloideae</taxon>
        <taxon>Amygdaleae</taxon>
        <taxon>Prunus</taxon>
    </lineage>
</organism>
<proteinExistence type="predicted"/>
<dbReference type="EMBL" id="JAJFAZ020000001">
    <property type="protein sequence ID" value="KAI5353035.1"/>
    <property type="molecule type" value="Genomic_DNA"/>
</dbReference>
<evidence type="ECO:0000256" key="1">
    <source>
        <dbReference type="SAM" id="MobiDB-lite"/>
    </source>
</evidence>
<feature type="domain" description="DUF4218" evidence="3">
    <location>
        <begin position="620"/>
        <end position="732"/>
    </location>
</feature>
<dbReference type="Pfam" id="PF02992">
    <property type="entry name" value="Transposase_21"/>
    <property type="match status" value="1"/>
</dbReference>
<dbReference type="Pfam" id="PF13963">
    <property type="entry name" value="Transpos_assoc"/>
    <property type="match status" value="1"/>
</dbReference>
<evidence type="ECO:0000313" key="5">
    <source>
        <dbReference type="EMBL" id="KAI5353035.1"/>
    </source>
</evidence>
<evidence type="ECO:0000259" key="3">
    <source>
        <dbReference type="Pfam" id="PF13960"/>
    </source>
</evidence>
<dbReference type="InterPro" id="IPR004242">
    <property type="entry name" value="Transposase_21"/>
</dbReference>
<feature type="compositionally biased region" description="Acidic residues" evidence="1">
    <location>
        <begin position="79"/>
        <end position="93"/>
    </location>
</feature>
<gene>
    <name evidence="5" type="ORF">L3X38_005927</name>
</gene>
<dbReference type="PANTHER" id="PTHR10775">
    <property type="entry name" value="OS08G0208400 PROTEIN"/>
    <property type="match status" value="1"/>
</dbReference>
<feature type="compositionally biased region" description="Polar residues" evidence="1">
    <location>
        <begin position="961"/>
        <end position="970"/>
    </location>
</feature>
<feature type="domain" description="DUF4216" evidence="2">
    <location>
        <begin position="868"/>
        <end position="939"/>
    </location>
</feature>
<evidence type="ECO:0000313" key="6">
    <source>
        <dbReference type="Proteomes" id="UP001054821"/>
    </source>
</evidence>
<dbReference type="InterPro" id="IPR025312">
    <property type="entry name" value="DUF4216"/>
</dbReference>
<evidence type="ECO:0000259" key="2">
    <source>
        <dbReference type="Pfam" id="PF13952"/>
    </source>
</evidence>
<feature type="region of interest" description="Disordered" evidence="1">
    <location>
        <begin position="79"/>
        <end position="104"/>
    </location>
</feature>
<dbReference type="InterPro" id="IPR029480">
    <property type="entry name" value="Transpos_assoc"/>
</dbReference>
<accession>A0AAD4ZRQ2</accession>
<dbReference type="Pfam" id="PF13960">
    <property type="entry name" value="DUF4218"/>
    <property type="match status" value="1"/>
</dbReference>
<comment type="caution">
    <text evidence="5">The sequence shown here is derived from an EMBL/GenBank/DDBJ whole genome shotgun (WGS) entry which is preliminary data.</text>
</comment>
<dbReference type="AlphaFoldDB" id="A0AAD4ZRQ2"/>
<feature type="domain" description="Transposase-associated" evidence="4">
    <location>
        <begin position="5"/>
        <end position="78"/>
    </location>
</feature>
<name>A0AAD4ZRQ2_PRUDU</name>
<sequence length="981" mass="113472">MPIDKSWMQSGRSSEDYFAGVESFLNYAYNHVKPDDSKIFCPCSKCSNRYRHLRYEVHKHLLYNGIKLTYTTWYLHGEGEDDDSDESDESDSDNDGHDVASTEQDDDMHGLIEEGCPQDPNGDAHKFYKLLEEAEQPLYPGCESYSNLSFVVNLMHIKGIGTMSNKAFGMLLTLLKNSFPFCEKLPTTTNGAKKVISDLGLHYDKIDACNNDCIIYYKEHANATQCPTCKLSRWKGQGKGSKKKGKRVPWKVLRYFPLTPRLQRLFMSSKTAVDMRWHFKDRVKDGVLRHPAESEAWKSFNQIHESFGMEPRNVRLGLATDGFNPFGNMNLHYSIWPVLIYPYNLPPWMCMKEPYVFMTLLIPGPKGPCHDIDVYMRPLIDELRTLWEIGVETYDIYVKQNFQMRAALLWTINDYPAYAYMSGWSTSGKLACPYCASNTSHRRLSHGSKTCYLGHRRFLPSDHVWRNQGSQFDNTRERRLAPKRPSGDDVINELSELREITHGKDGKKHTIFGFGKDHNWKKHSIFFQLPYWKTLLVRHNLDVMHIEKNVFENVIGTMMSIDGKTKDSLNARLDLQEMGIRQRYHPEEGDNDGYSGNLSRCVNASERNISGMKTHDCHELCAKVLRQDDLNLLDNQIVLTLCKLEKIFPPAFFDIMIHLTCHLAWEAKVAGPVQFRWMYPVERYLHKLKTYVRNKAHLEGSIAEGVLGDECLIFCSRYLHRVETKFNKRDRNDDGGQPSYDTSPLSIFSTPGRAFGKALPFVQEHKNILIQSSVDNVEESHRLQFSNWISKRVTELYNDGKVSKQMLSLARGPERRVTYYPGYYISGFRFHTLQRDENKKTQNSGIMVKGENQVDDVPWYGTLVDIVEFRYTEGNRVVLFNCDWYDTARKGTGYKIDRYGIITVNTTRKLNTQEPFVLASQATQVFYVKGVKNKIWSFVVETNPRNAYEMTNDEIEPYQEAETQSQSMHAIQNDVEDNEID</sequence>
<dbReference type="InterPro" id="IPR025452">
    <property type="entry name" value="DUF4218"/>
</dbReference>
<feature type="region of interest" description="Disordered" evidence="1">
    <location>
        <begin position="960"/>
        <end position="981"/>
    </location>
</feature>
<protein>
    <submittedName>
        <fullName evidence="5">Uncharacterized protein</fullName>
    </submittedName>
</protein>
<dbReference type="PANTHER" id="PTHR10775:SF182">
    <property type="entry name" value="TRANSPOSON, EN_SPM-LIKE, TRANSPOSASE-ASSOCIATED DOMAIN PROTEIN-RELATED"/>
    <property type="match status" value="1"/>
</dbReference>
<dbReference type="Proteomes" id="UP001054821">
    <property type="component" value="Chromosome 1"/>
</dbReference>
<evidence type="ECO:0000259" key="4">
    <source>
        <dbReference type="Pfam" id="PF13963"/>
    </source>
</evidence>
<keyword evidence="6" id="KW-1185">Reference proteome</keyword>
<dbReference type="Pfam" id="PF13952">
    <property type="entry name" value="DUF4216"/>
    <property type="match status" value="1"/>
</dbReference>